<dbReference type="PANTHER" id="PTHR37825:SF1">
    <property type="entry name" value="TRNA(MET) CYTIDINE ACETATE LIGASE"/>
    <property type="match status" value="1"/>
</dbReference>
<gene>
    <name evidence="1" type="ORF">OBE_05023</name>
</gene>
<proteinExistence type="predicted"/>
<dbReference type="AlphaFoldDB" id="K1TL06"/>
<organism evidence="1">
    <name type="scientific">human gut metagenome</name>
    <dbReference type="NCBI Taxonomy" id="408170"/>
    <lineage>
        <taxon>unclassified sequences</taxon>
        <taxon>metagenomes</taxon>
        <taxon>organismal metagenomes</taxon>
    </lineage>
</organism>
<feature type="non-terminal residue" evidence="1">
    <location>
        <position position="1"/>
    </location>
</feature>
<name>K1TL06_9ZZZZ</name>
<dbReference type="Pfam" id="PF05636">
    <property type="entry name" value="HIGH_NTase1"/>
    <property type="match status" value="1"/>
</dbReference>
<sequence length="133" mass="15542">VTEGLENRIFNAVRESTGIDEIYEHIKTKRYTLSRIRRIIIKSYLGITKEYSKDVPYIRILGFNDKSKDLLSKMKKSADLPIISKYSDIKKLDDFGKKLFELECRCTDLYNLGYKNPLPCGTEQRSQIIIKNQ</sequence>
<reference evidence="1" key="1">
    <citation type="journal article" date="2013" name="Environ. Microbiol.">
        <title>Microbiota from the distal guts of lean and obese adolescents exhibit partial functional redundancy besides clear differences in community structure.</title>
        <authorList>
            <person name="Ferrer M."/>
            <person name="Ruiz A."/>
            <person name="Lanza F."/>
            <person name="Haange S.B."/>
            <person name="Oberbach A."/>
            <person name="Till H."/>
            <person name="Bargiela R."/>
            <person name="Campoy C."/>
            <person name="Segura M.T."/>
            <person name="Richter M."/>
            <person name="von Bergen M."/>
            <person name="Seifert J."/>
            <person name="Suarez A."/>
        </authorList>
    </citation>
    <scope>NUCLEOTIDE SEQUENCE</scope>
</reference>
<comment type="caution">
    <text evidence="1">The sequence shown here is derived from an EMBL/GenBank/DDBJ whole genome shotgun (WGS) entry which is preliminary data.</text>
</comment>
<evidence type="ECO:0000313" key="1">
    <source>
        <dbReference type="EMBL" id="EKC68274.1"/>
    </source>
</evidence>
<accession>K1TL06</accession>
<protein>
    <submittedName>
        <fullName evidence="1">Protein containing DUF795</fullName>
    </submittedName>
</protein>
<dbReference type="InterPro" id="IPR008513">
    <property type="entry name" value="tRNA(Met)_cyd_acetate_ligase"/>
</dbReference>
<dbReference type="EMBL" id="AJWZ01003425">
    <property type="protein sequence ID" value="EKC68274.1"/>
    <property type="molecule type" value="Genomic_DNA"/>
</dbReference>
<dbReference type="PANTHER" id="PTHR37825">
    <property type="entry name" value="TRNA(MET) CYTIDINE ACETATE LIGASE"/>
    <property type="match status" value="1"/>
</dbReference>